<gene>
    <name evidence="2" type="ORF">H2200_001587</name>
</gene>
<protein>
    <recommendedName>
        <fullName evidence="1">NAD-dependent epimerase/dehydratase domain-containing protein</fullName>
    </recommendedName>
</protein>
<dbReference type="InterPro" id="IPR051783">
    <property type="entry name" value="NAD(P)-dependent_oxidoreduct"/>
</dbReference>
<feature type="domain" description="NAD-dependent epimerase/dehydratase" evidence="1">
    <location>
        <begin position="3"/>
        <end position="225"/>
    </location>
</feature>
<dbReference type="InterPro" id="IPR001509">
    <property type="entry name" value="Epimerase_deHydtase"/>
</dbReference>
<sequence>MRVFITGGGGWVGSVTVSELLNHGHQVIGLARSDESAATLKALGADVLRGDIEDHAVLRAAAKDADAILHLAYTTNFEEMERGSHVEQAALQTMGDVIAHTNKPLILTSGTLAVMDMTGTRGGEAATEETTPLRDVPPFSYRIRSEDMLIELAREKGIRGMVVRLCPVVHGKGDVRFITIFGGMAKKNGKAVYIGEGRTRWPAVHRVDAAVLLRLAVEKGRAGGMYHAVAEEGVAMKQIMQTIAKKVGVPAESVGHEEAGQAMGAFGSLIGVDDRTSSEMTRKELGWEPTEIGLLEDIEQNYFL</sequence>
<dbReference type="PANTHER" id="PTHR48079">
    <property type="entry name" value="PROTEIN YEEZ"/>
    <property type="match status" value="1"/>
</dbReference>
<organism evidence="2 3">
    <name type="scientific">Cladophialophora chaetospira</name>
    <dbReference type="NCBI Taxonomy" id="386627"/>
    <lineage>
        <taxon>Eukaryota</taxon>
        <taxon>Fungi</taxon>
        <taxon>Dikarya</taxon>
        <taxon>Ascomycota</taxon>
        <taxon>Pezizomycotina</taxon>
        <taxon>Eurotiomycetes</taxon>
        <taxon>Chaetothyriomycetidae</taxon>
        <taxon>Chaetothyriales</taxon>
        <taxon>Herpotrichiellaceae</taxon>
        <taxon>Cladophialophora</taxon>
    </lineage>
</organism>
<evidence type="ECO:0000313" key="2">
    <source>
        <dbReference type="EMBL" id="KAJ9615512.1"/>
    </source>
</evidence>
<dbReference type="PANTHER" id="PTHR48079:SF9">
    <property type="entry name" value="PUTATIVE-RELATED"/>
    <property type="match status" value="1"/>
</dbReference>
<dbReference type="GO" id="GO:0004029">
    <property type="term" value="F:aldehyde dehydrogenase (NAD+) activity"/>
    <property type="evidence" value="ECO:0007669"/>
    <property type="project" value="TreeGrafter"/>
</dbReference>
<dbReference type="Gene3D" id="3.40.50.720">
    <property type="entry name" value="NAD(P)-binding Rossmann-like Domain"/>
    <property type="match status" value="1"/>
</dbReference>
<evidence type="ECO:0000259" key="1">
    <source>
        <dbReference type="Pfam" id="PF01370"/>
    </source>
</evidence>
<dbReference type="InterPro" id="IPR036291">
    <property type="entry name" value="NAD(P)-bd_dom_sf"/>
</dbReference>
<reference evidence="2" key="1">
    <citation type="submission" date="2022-10" db="EMBL/GenBank/DDBJ databases">
        <title>Culturing micro-colonial fungi from biological soil crusts in the Mojave desert and describing Neophaeococcomyces mojavensis, and introducing the new genera and species Taxawa tesnikishii.</title>
        <authorList>
            <person name="Kurbessoian T."/>
            <person name="Stajich J.E."/>
        </authorList>
    </citation>
    <scope>NUCLEOTIDE SEQUENCE</scope>
    <source>
        <strain evidence="2">TK_41</strain>
    </source>
</reference>
<keyword evidence="3" id="KW-1185">Reference proteome</keyword>
<dbReference type="Proteomes" id="UP001172673">
    <property type="component" value="Unassembled WGS sequence"/>
</dbReference>
<comment type="caution">
    <text evidence="2">The sequence shown here is derived from an EMBL/GenBank/DDBJ whole genome shotgun (WGS) entry which is preliminary data.</text>
</comment>
<proteinExistence type="predicted"/>
<name>A0AA38XL62_9EURO</name>
<evidence type="ECO:0000313" key="3">
    <source>
        <dbReference type="Proteomes" id="UP001172673"/>
    </source>
</evidence>
<dbReference type="Pfam" id="PF01370">
    <property type="entry name" value="Epimerase"/>
    <property type="match status" value="1"/>
</dbReference>
<dbReference type="EMBL" id="JAPDRK010000002">
    <property type="protein sequence ID" value="KAJ9615512.1"/>
    <property type="molecule type" value="Genomic_DNA"/>
</dbReference>
<dbReference type="SUPFAM" id="SSF51735">
    <property type="entry name" value="NAD(P)-binding Rossmann-fold domains"/>
    <property type="match status" value="1"/>
</dbReference>
<dbReference type="GO" id="GO:0005737">
    <property type="term" value="C:cytoplasm"/>
    <property type="evidence" value="ECO:0007669"/>
    <property type="project" value="TreeGrafter"/>
</dbReference>
<accession>A0AA38XL62</accession>
<dbReference type="AlphaFoldDB" id="A0AA38XL62"/>
<dbReference type="CDD" id="cd05262">
    <property type="entry name" value="SDR_a7"/>
    <property type="match status" value="1"/>
</dbReference>